<evidence type="ECO:0000256" key="3">
    <source>
        <dbReference type="ARBA" id="ARBA00022884"/>
    </source>
</evidence>
<comment type="function">
    <text evidence="6">One of the primary rRNA binding proteins, it binds specifically to the 5'-end of 16S ribosomal RNA.</text>
</comment>
<dbReference type="HAMAP" id="MF_01345_B">
    <property type="entry name" value="Ribosomal_uS17_B"/>
    <property type="match status" value="1"/>
</dbReference>
<evidence type="ECO:0000256" key="1">
    <source>
        <dbReference type="ARBA" id="ARBA00010254"/>
    </source>
</evidence>
<dbReference type="InterPro" id="IPR000266">
    <property type="entry name" value="Ribosomal_uS17"/>
</dbReference>
<dbReference type="OrthoDB" id="9811714at2"/>
<keyword evidence="3 6" id="KW-0694">RNA-binding</keyword>
<evidence type="ECO:0000256" key="4">
    <source>
        <dbReference type="ARBA" id="ARBA00022980"/>
    </source>
</evidence>
<accession>A0A1M7I412</accession>
<keyword evidence="8" id="KW-1185">Reference proteome</keyword>
<gene>
    <name evidence="6" type="primary">rpsQ</name>
    <name evidence="7" type="ORF">SAMN05444389_107188</name>
</gene>
<organism evidence="7 8">
    <name type="scientific">Paracoccus solventivorans</name>
    <dbReference type="NCBI Taxonomy" id="53463"/>
    <lineage>
        <taxon>Bacteria</taxon>
        <taxon>Pseudomonadati</taxon>
        <taxon>Pseudomonadota</taxon>
        <taxon>Alphaproteobacteria</taxon>
        <taxon>Rhodobacterales</taxon>
        <taxon>Paracoccaceae</taxon>
        <taxon>Paracoccus</taxon>
    </lineage>
</organism>
<keyword evidence="4 6" id="KW-0689">Ribosomal protein</keyword>
<dbReference type="Pfam" id="PF00366">
    <property type="entry name" value="Ribosomal_S17"/>
    <property type="match status" value="1"/>
</dbReference>
<dbReference type="SUPFAM" id="SSF50249">
    <property type="entry name" value="Nucleic acid-binding proteins"/>
    <property type="match status" value="1"/>
</dbReference>
<comment type="subunit">
    <text evidence="6">Part of the 30S ribosomal subunit.</text>
</comment>
<dbReference type="NCBIfam" id="TIGR03635">
    <property type="entry name" value="uS17_bact"/>
    <property type="match status" value="1"/>
</dbReference>
<keyword evidence="2 6" id="KW-0699">rRNA-binding</keyword>
<evidence type="ECO:0000313" key="8">
    <source>
        <dbReference type="Proteomes" id="UP000184444"/>
    </source>
</evidence>
<evidence type="ECO:0000256" key="6">
    <source>
        <dbReference type="HAMAP-Rule" id="MF_01345"/>
    </source>
</evidence>
<dbReference type="GO" id="GO:0019843">
    <property type="term" value="F:rRNA binding"/>
    <property type="evidence" value="ECO:0007669"/>
    <property type="project" value="UniProtKB-UniRule"/>
</dbReference>
<dbReference type="PANTHER" id="PTHR10744:SF1">
    <property type="entry name" value="SMALL RIBOSOMAL SUBUNIT PROTEIN US17M"/>
    <property type="match status" value="1"/>
</dbReference>
<sequence>MPKRILQGKVTSDKNAQTVTVLVERRFKHPLLNKIVRSTKKYRAHDAENHFKVGDTVRIIECAPISKTKRWTVLTDDSASQAVEA</sequence>
<dbReference type="EMBL" id="FRCK01000007">
    <property type="protein sequence ID" value="SHM35494.1"/>
    <property type="molecule type" value="Genomic_DNA"/>
</dbReference>
<comment type="similarity">
    <text evidence="1 6">Belongs to the universal ribosomal protein uS17 family.</text>
</comment>
<reference evidence="8" key="1">
    <citation type="submission" date="2016-11" db="EMBL/GenBank/DDBJ databases">
        <authorList>
            <person name="Varghese N."/>
            <person name="Submissions S."/>
        </authorList>
    </citation>
    <scope>NUCLEOTIDE SEQUENCE [LARGE SCALE GENOMIC DNA]</scope>
    <source>
        <strain evidence="8">DSM 6637</strain>
    </source>
</reference>
<evidence type="ECO:0000256" key="2">
    <source>
        <dbReference type="ARBA" id="ARBA00022730"/>
    </source>
</evidence>
<dbReference type="GO" id="GO:0006412">
    <property type="term" value="P:translation"/>
    <property type="evidence" value="ECO:0007669"/>
    <property type="project" value="UniProtKB-UniRule"/>
</dbReference>
<dbReference type="STRING" id="53463.SAMN05444389_107188"/>
<dbReference type="InterPro" id="IPR012340">
    <property type="entry name" value="NA-bd_OB-fold"/>
</dbReference>
<dbReference type="CDD" id="cd00364">
    <property type="entry name" value="Ribosomal_uS17"/>
    <property type="match status" value="1"/>
</dbReference>
<dbReference type="PRINTS" id="PR00973">
    <property type="entry name" value="RIBOSOMALS17"/>
</dbReference>
<dbReference type="RefSeq" id="WP_073067234.1">
    <property type="nucleotide sequence ID" value="NZ_FRCK01000007.1"/>
</dbReference>
<proteinExistence type="inferred from homology"/>
<dbReference type="AlphaFoldDB" id="A0A1M7I412"/>
<evidence type="ECO:0000256" key="5">
    <source>
        <dbReference type="ARBA" id="ARBA00023274"/>
    </source>
</evidence>
<dbReference type="Proteomes" id="UP000184444">
    <property type="component" value="Unassembled WGS sequence"/>
</dbReference>
<dbReference type="NCBIfam" id="NF004123">
    <property type="entry name" value="PRK05610.1"/>
    <property type="match status" value="1"/>
</dbReference>
<dbReference type="GO" id="GO:0003735">
    <property type="term" value="F:structural constituent of ribosome"/>
    <property type="evidence" value="ECO:0007669"/>
    <property type="project" value="UniProtKB-UniRule"/>
</dbReference>
<dbReference type="GO" id="GO:0022627">
    <property type="term" value="C:cytosolic small ribosomal subunit"/>
    <property type="evidence" value="ECO:0007669"/>
    <property type="project" value="UniProtKB-UniRule"/>
</dbReference>
<keyword evidence="5 6" id="KW-0687">Ribonucleoprotein</keyword>
<dbReference type="InterPro" id="IPR019984">
    <property type="entry name" value="Ribosomal_uS17_bact/chlr"/>
</dbReference>
<protein>
    <recommendedName>
        <fullName evidence="6">Small ribosomal subunit protein uS17</fullName>
    </recommendedName>
</protein>
<name>A0A1M7I412_9RHOB</name>
<evidence type="ECO:0000313" key="7">
    <source>
        <dbReference type="EMBL" id="SHM35494.1"/>
    </source>
</evidence>
<dbReference type="PANTHER" id="PTHR10744">
    <property type="entry name" value="40S RIBOSOMAL PROTEIN S11 FAMILY MEMBER"/>
    <property type="match status" value="1"/>
</dbReference>
<dbReference type="Gene3D" id="2.40.50.140">
    <property type="entry name" value="Nucleic acid-binding proteins"/>
    <property type="match status" value="1"/>
</dbReference>